<evidence type="ECO:0000256" key="2">
    <source>
        <dbReference type="ARBA" id="ARBA00007613"/>
    </source>
</evidence>
<keyword evidence="5" id="KW-0812">Transmembrane</keyword>
<dbReference type="InterPro" id="IPR003423">
    <property type="entry name" value="OMP_efflux"/>
</dbReference>
<evidence type="ECO:0000259" key="9">
    <source>
        <dbReference type="Pfam" id="PF18899"/>
    </source>
</evidence>
<feature type="coiled-coil region" evidence="8">
    <location>
        <begin position="249"/>
        <end position="301"/>
    </location>
</feature>
<evidence type="ECO:0000256" key="3">
    <source>
        <dbReference type="ARBA" id="ARBA00022448"/>
    </source>
</evidence>
<keyword evidence="6" id="KW-0472">Membrane</keyword>
<evidence type="ECO:0000256" key="5">
    <source>
        <dbReference type="ARBA" id="ARBA00022692"/>
    </source>
</evidence>
<feature type="domain" description="DUF5655" evidence="9">
    <location>
        <begin position="28"/>
        <end position="122"/>
    </location>
</feature>
<evidence type="ECO:0000313" key="11">
    <source>
        <dbReference type="Proteomes" id="UP000077164"/>
    </source>
</evidence>
<keyword evidence="7" id="KW-0998">Cell outer membrane</keyword>
<dbReference type="Gene3D" id="1.20.1600.10">
    <property type="entry name" value="Outer membrane efflux proteins (OEP)"/>
    <property type="match status" value="1"/>
</dbReference>
<dbReference type="EMBL" id="LVJE01000034">
    <property type="protein sequence ID" value="OAB26208.1"/>
    <property type="molecule type" value="Genomic_DNA"/>
</dbReference>
<dbReference type="PANTHER" id="PTHR30026:SF20">
    <property type="entry name" value="OUTER MEMBRANE PROTEIN TOLC"/>
    <property type="match status" value="1"/>
</dbReference>
<dbReference type="Pfam" id="PF02321">
    <property type="entry name" value="OEP"/>
    <property type="match status" value="1"/>
</dbReference>
<evidence type="ECO:0000313" key="10">
    <source>
        <dbReference type="EMBL" id="OAB26208.1"/>
    </source>
</evidence>
<name>A0A167VA00_9FLAO</name>
<sequence length="356" mass="40698">MWTCENCDRIFTSSNQCYICIKKDIGNLFVDKPDELVLLFDTLITTLKKWQPNVYNAFVYTIVFTNAKTWLVVKPMKTALDLKIYNDTFIDSERIKAQSKYANKIVYHFRISSEKDADQETSSLDDISLVKSNLTIELNRTTSIESAASYRINVNYTLSKNMEATNVIEQVKSNNPAIQLAKQGLVLANNQIGLARSEYLPNMKLFANYGYFNQRNDIQQLAEIQNLGFVLGGSLRLNVFNGGKNRKDVFNAKINLEKQELTVNDTEEQIVTAAYQELNSLNILEKQLVRETTNLATFQETFNRTQDRYYNGQATNLDLRDTQTALLYAKIAINDIKLKIIQSTIRLNSLKGVVLE</sequence>
<organism evidence="10 11">
    <name type="scientific">Flavobacterium fryxellicola</name>
    <dbReference type="NCBI Taxonomy" id="249352"/>
    <lineage>
        <taxon>Bacteria</taxon>
        <taxon>Pseudomonadati</taxon>
        <taxon>Bacteroidota</taxon>
        <taxon>Flavobacteriia</taxon>
        <taxon>Flavobacteriales</taxon>
        <taxon>Flavobacteriaceae</taxon>
        <taxon>Flavobacterium</taxon>
    </lineage>
</organism>
<evidence type="ECO:0000256" key="1">
    <source>
        <dbReference type="ARBA" id="ARBA00004442"/>
    </source>
</evidence>
<dbReference type="GO" id="GO:0009279">
    <property type="term" value="C:cell outer membrane"/>
    <property type="evidence" value="ECO:0007669"/>
    <property type="project" value="UniProtKB-SubCell"/>
</dbReference>
<gene>
    <name evidence="10" type="ORF">FBFR_13295</name>
</gene>
<dbReference type="InterPro" id="IPR051906">
    <property type="entry name" value="TolC-like"/>
</dbReference>
<evidence type="ECO:0000256" key="6">
    <source>
        <dbReference type="ARBA" id="ARBA00023136"/>
    </source>
</evidence>
<evidence type="ECO:0000256" key="8">
    <source>
        <dbReference type="SAM" id="Coils"/>
    </source>
</evidence>
<proteinExistence type="inferred from homology"/>
<dbReference type="GO" id="GO:0015288">
    <property type="term" value="F:porin activity"/>
    <property type="evidence" value="ECO:0007669"/>
    <property type="project" value="TreeGrafter"/>
</dbReference>
<dbReference type="SUPFAM" id="SSF56954">
    <property type="entry name" value="Outer membrane efflux proteins (OEP)"/>
    <property type="match status" value="1"/>
</dbReference>
<dbReference type="AlphaFoldDB" id="A0A167VA00"/>
<dbReference type="STRING" id="249352.SAMN05444395_1176"/>
<protein>
    <recommendedName>
        <fullName evidence="9">DUF5655 domain-containing protein</fullName>
    </recommendedName>
</protein>
<keyword evidence="3" id="KW-0813">Transport</keyword>
<keyword evidence="4" id="KW-1134">Transmembrane beta strand</keyword>
<keyword evidence="11" id="KW-1185">Reference proteome</keyword>
<dbReference type="PANTHER" id="PTHR30026">
    <property type="entry name" value="OUTER MEMBRANE PROTEIN TOLC"/>
    <property type="match status" value="1"/>
</dbReference>
<reference evidence="10 11" key="1">
    <citation type="submission" date="2016-03" db="EMBL/GenBank/DDBJ databases">
        <title>Draft genome sequence of Flavobacterium fryxellicola DSM 16209.</title>
        <authorList>
            <person name="Shin S.-K."/>
            <person name="Yi H."/>
        </authorList>
    </citation>
    <scope>NUCLEOTIDE SEQUENCE [LARGE SCALE GENOMIC DNA]</scope>
    <source>
        <strain evidence="10 11">DSM 16209</strain>
    </source>
</reference>
<accession>A0A167VA00</accession>
<dbReference type="InterPro" id="IPR043714">
    <property type="entry name" value="DUF5655"/>
</dbReference>
<comment type="caution">
    <text evidence="10">The sequence shown here is derived from an EMBL/GenBank/DDBJ whole genome shotgun (WGS) entry which is preliminary data.</text>
</comment>
<dbReference type="Pfam" id="PF18899">
    <property type="entry name" value="DUF5655"/>
    <property type="match status" value="1"/>
</dbReference>
<dbReference type="OrthoDB" id="9771205at2"/>
<comment type="similarity">
    <text evidence="2">Belongs to the outer membrane factor (OMF) (TC 1.B.17) family.</text>
</comment>
<keyword evidence="8" id="KW-0175">Coiled coil</keyword>
<evidence type="ECO:0000256" key="4">
    <source>
        <dbReference type="ARBA" id="ARBA00022452"/>
    </source>
</evidence>
<dbReference type="GO" id="GO:0015562">
    <property type="term" value="F:efflux transmembrane transporter activity"/>
    <property type="evidence" value="ECO:0007669"/>
    <property type="project" value="InterPro"/>
</dbReference>
<dbReference type="Proteomes" id="UP000077164">
    <property type="component" value="Unassembled WGS sequence"/>
</dbReference>
<comment type="subcellular location">
    <subcellularLocation>
        <location evidence="1">Cell outer membrane</location>
    </subcellularLocation>
</comment>
<evidence type="ECO:0000256" key="7">
    <source>
        <dbReference type="ARBA" id="ARBA00023237"/>
    </source>
</evidence>
<dbReference type="GO" id="GO:1990281">
    <property type="term" value="C:efflux pump complex"/>
    <property type="evidence" value="ECO:0007669"/>
    <property type="project" value="TreeGrafter"/>
</dbReference>